<reference evidence="2" key="1">
    <citation type="submission" date="2015-07" db="EMBL/GenBank/DDBJ databases">
        <authorList>
            <person name="Kim K.M."/>
        </authorList>
    </citation>
    <scope>NUCLEOTIDE SEQUENCE [LARGE SCALE GENOMIC DNA]</scope>
    <source>
        <strain evidence="2">KCTC 42284</strain>
    </source>
</reference>
<evidence type="ECO:0000313" key="2">
    <source>
        <dbReference type="Proteomes" id="UP000066624"/>
    </source>
</evidence>
<gene>
    <name evidence="1" type="ORF">WM2015_2062</name>
</gene>
<dbReference type="SMART" id="SM00671">
    <property type="entry name" value="SEL1"/>
    <property type="match status" value="1"/>
</dbReference>
<dbReference type="InterPro" id="IPR006597">
    <property type="entry name" value="Sel1-like"/>
</dbReference>
<dbReference type="EMBL" id="CP012154">
    <property type="protein sequence ID" value="AKS42427.1"/>
    <property type="molecule type" value="Genomic_DNA"/>
</dbReference>
<organism evidence="1 2">
    <name type="scientific">Wenzhouxiangella marina</name>
    <dbReference type="NCBI Taxonomy" id="1579979"/>
    <lineage>
        <taxon>Bacteria</taxon>
        <taxon>Pseudomonadati</taxon>
        <taxon>Pseudomonadota</taxon>
        <taxon>Gammaproteobacteria</taxon>
        <taxon>Chromatiales</taxon>
        <taxon>Wenzhouxiangellaceae</taxon>
        <taxon>Wenzhouxiangella</taxon>
    </lineage>
</organism>
<dbReference type="RefSeq" id="WP_169751151.1">
    <property type="nucleotide sequence ID" value="NZ_CP012154.1"/>
</dbReference>
<dbReference type="Proteomes" id="UP000066624">
    <property type="component" value="Chromosome"/>
</dbReference>
<name>A0A0K0XXR6_9GAMM</name>
<keyword evidence="2" id="KW-1185">Reference proteome</keyword>
<dbReference type="SUPFAM" id="SSF81901">
    <property type="entry name" value="HCP-like"/>
    <property type="match status" value="1"/>
</dbReference>
<dbReference type="Gene3D" id="1.25.40.10">
    <property type="entry name" value="Tetratricopeptide repeat domain"/>
    <property type="match status" value="1"/>
</dbReference>
<protein>
    <submittedName>
        <fullName evidence="1">Uncharacterized protein</fullName>
    </submittedName>
</protein>
<dbReference type="KEGG" id="wma:WM2015_2062"/>
<evidence type="ECO:0000313" key="1">
    <source>
        <dbReference type="EMBL" id="AKS42427.1"/>
    </source>
</evidence>
<sequence length="244" mass="27894">MRSNRPIRNFLGAVFVLSTMMVAPAAGAEAEEPSPPRPGSALFPYHEHMPSYWLMNRARRLYSIGRHYSAIHFYERASRYADKFGQYNVGVMHLKGEGTAFDPVRAWAWLALSAERGYPTLQQAADQLWALLDGEQQRRARAILESELMPEYGDAVAIPRAQLQMDRERRRSTGSRLGQPALLGMLRVIDAQGFGLSRPGSEYYDPAKWDMRQLVEYETWQMNNLARGRVDMGDTEVIEDEHDR</sequence>
<dbReference type="AlphaFoldDB" id="A0A0K0XXR6"/>
<proteinExistence type="predicted"/>
<accession>A0A0K0XXR6</accession>
<dbReference type="InterPro" id="IPR011990">
    <property type="entry name" value="TPR-like_helical_dom_sf"/>
</dbReference>
<dbReference type="STRING" id="1579979.WM2015_2062"/>